<evidence type="ECO:0000313" key="5">
    <source>
        <dbReference type="Proteomes" id="UP000464657"/>
    </source>
</evidence>
<keyword evidence="5" id="KW-1185">Reference proteome</keyword>
<dbReference type="OrthoDB" id="9808779at2"/>
<comment type="cofactor">
    <cofactor evidence="1">
        <name>Ca(2+)</name>
        <dbReference type="ChEBI" id="CHEBI:29108"/>
    </cofactor>
</comment>
<name>A0A7L4ZR75_9FLAO</name>
<protein>
    <submittedName>
        <fullName evidence="4">Aldose 1-epimerase</fullName>
        <ecNumber evidence="4">5.1.3.3</ecNumber>
    </submittedName>
</protein>
<dbReference type="GO" id="GO:0033499">
    <property type="term" value="P:galactose catabolic process via UDP-galactose, Leloir pathway"/>
    <property type="evidence" value="ECO:0007669"/>
    <property type="project" value="TreeGrafter"/>
</dbReference>
<keyword evidence="4" id="KW-0413">Isomerase</keyword>
<organism evidence="4 5">
    <name type="scientific">Kordia antarctica</name>
    <dbReference type="NCBI Taxonomy" id="1218801"/>
    <lineage>
        <taxon>Bacteria</taxon>
        <taxon>Pseudomonadati</taxon>
        <taxon>Bacteroidota</taxon>
        <taxon>Flavobacteriia</taxon>
        <taxon>Flavobacteriales</taxon>
        <taxon>Flavobacteriaceae</taxon>
        <taxon>Kordia</taxon>
    </lineage>
</organism>
<dbReference type="InterPro" id="IPR014718">
    <property type="entry name" value="GH-type_carb-bd"/>
</dbReference>
<evidence type="ECO:0000313" key="4">
    <source>
        <dbReference type="EMBL" id="QHI39213.1"/>
    </source>
</evidence>
<dbReference type="Pfam" id="PF01263">
    <property type="entry name" value="Aldose_epim"/>
    <property type="match status" value="1"/>
</dbReference>
<evidence type="ECO:0000256" key="3">
    <source>
        <dbReference type="ARBA" id="ARBA00022837"/>
    </source>
</evidence>
<proteinExistence type="predicted"/>
<dbReference type="EC" id="5.1.3.3" evidence="4"/>
<dbReference type="KEGG" id="kan:IMCC3317_46180"/>
<dbReference type="GO" id="GO:0004034">
    <property type="term" value="F:aldose 1-epimerase activity"/>
    <property type="evidence" value="ECO:0007669"/>
    <property type="project" value="UniProtKB-EC"/>
</dbReference>
<dbReference type="PANTHER" id="PTHR10091:SF45">
    <property type="entry name" value="ALDOSE 1-EPIMERASE"/>
    <property type="match status" value="1"/>
</dbReference>
<dbReference type="SUPFAM" id="SSF74650">
    <property type="entry name" value="Galactose mutarotase-like"/>
    <property type="match status" value="1"/>
</dbReference>
<comment type="subunit">
    <text evidence="2">Monomer.</text>
</comment>
<reference evidence="4 5" key="1">
    <citation type="journal article" date="2013" name="Int. J. Syst. Evol. Microbiol.">
        <title>Kordia antarctica sp. nov., isolated from Antarctic seawater.</title>
        <authorList>
            <person name="Baek K."/>
            <person name="Choi A."/>
            <person name="Kang I."/>
            <person name="Lee K."/>
            <person name="Cho J.C."/>
        </authorList>
    </citation>
    <scope>NUCLEOTIDE SEQUENCE [LARGE SCALE GENOMIC DNA]</scope>
    <source>
        <strain evidence="4 5">IMCC3317</strain>
    </source>
</reference>
<dbReference type="GO" id="GO:0006006">
    <property type="term" value="P:glucose metabolic process"/>
    <property type="evidence" value="ECO:0007669"/>
    <property type="project" value="TreeGrafter"/>
</dbReference>
<evidence type="ECO:0000256" key="2">
    <source>
        <dbReference type="ARBA" id="ARBA00011245"/>
    </source>
</evidence>
<sequence length="314" mass="35550">MYTLKETETQGLHYLEMASSDGESKAQLCLDQGGRLSNFVFEKIQILADLDTSTYKDNYASSILFPFANRIKDGEYTFNDSKYKLDCNEVDKNNALHGLVYNKTFVCIHKVTTADYACVTLQYKDGGKHKGFPFKFNIELTYTLSKSGIILSITIVNKSKKTFPFTLGWHPYFNSVNLDNSSINFKSTKKYVLDSQQIISGETDLDFEMPLQLKGTKLDDGYPLETNEIDFSTPAYCFNIRSSAKENFLQLYTPPQPNIIAIEPMTGAADNFNNKIGLQTLQPNETYTVKWSMAIQTLDTKLKTNQLINKLCSS</sequence>
<dbReference type="Proteomes" id="UP000464657">
    <property type="component" value="Chromosome"/>
</dbReference>
<evidence type="ECO:0000256" key="1">
    <source>
        <dbReference type="ARBA" id="ARBA00001913"/>
    </source>
</evidence>
<dbReference type="InterPro" id="IPR008183">
    <property type="entry name" value="Aldose_1/G6P_1-epimerase"/>
</dbReference>
<accession>A0A7L4ZR75</accession>
<dbReference type="EMBL" id="CP019288">
    <property type="protein sequence ID" value="QHI39213.1"/>
    <property type="molecule type" value="Genomic_DNA"/>
</dbReference>
<dbReference type="CDD" id="cd01081">
    <property type="entry name" value="Aldose_epim"/>
    <property type="match status" value="1"/>
</dbReference>
<dbReference type="InterPro" id="IPR011013">
    <property type="entry name" value="Gal_mutarotase_sf_dom"/>
</dbReference>
<dbReference type="Gene3D" id="2.70.98.10">
    <property type="match status" value="1"/>
</dbReference>
<dbReference type="GO" id="GO:0030246">
    <property type="term" value="F:carbohydrate binding"/>
    <property type="evidence" value="ECO:0007669"/>
    <property type="project" value="InterPro"/>
</dbReference>
<dbReference type="AlphaFoldDB" id="A0A7L4ZR75"/>
<keyword evidence="3" id="KW-0106">Calcium</keyword>
<gene>
    <name evidence="4" type="primary">galM</name>
    <name evidence="4" type="ORF">IMCC3317_46180</name>
</gene>
<dbReference type="RefSeq" id="WP_160131705.1">
    <property type="nucleotide sequence ID" value="NZ_CP019288.1"/>
</dbReference>
<dbReference type="PANTHER" id="PTHR10091">
    <property type="entry name" value="ALDOSE-1-EPIMERASE"/>
    <property type="match status" value="1"/>
</dbReference>